<evidence type="ECO:0000256" key="1">
    <source>
        <dbReference type="ARBA" id="ARBA00004496"/>
    </source>
</evidence>
<evidence type="ECO:0000256" key="5">
    <source>
        <dbReference type="ARBA" id="ARBA00023015"/>
    </source>
</evidence>
<dbReference type="Gene3D" id="3.40.50.2300">
    <property type="match status" value="1"/>
</dbReference>
<sequence>MYKIMLVEDEPPILYAVKHLIDTGNYGFQVSAVARNGRDALHMLKDNVPDVILTDIRMPFVDGLTLLEEVRQKYIGVACVIMSGYNDFEYAVKALRVHAFDYLLKPIQIEKLQSMLQGLKQSLDTRKSVEEQAAISQAVYFEDYSGTGDIDFGSLKFIPMIVCSGHYVSNSVQDSDHPGREFWEQVDIRKQLGHELGDARLWVLNGFSLNEKIVVFGGDDLDENRIEKVSLELKQRLMNDVLPVQMIVGKMIFDVRELSKAIKKLRTHLSKMIVFGHSGLYIEEKTKSIPFMMTEEFEKRYDALFNGMTMNEVKKNLQGLLKEWETKRYTQDAVEHLLKQLVLKLINWLKNYKGISDLPTDISEIVSGSTGYQDLYVRYGRIIDMVYEHSEGTTYLNLSIAEIVDRMEQFLKSSFTQPISYKMFYDLFGYNETYLSQVFKLSKGITPNKYVTRLRIDKAKECMAACPGIALKKVASMVGYDDVFYFSRVFKDVTGQSPTEFMKQEAGNRQ</sequence>
<evidence type="ECO:0000313" key="12">
    <source>
        <dbReference type="Proteomes" id="UP000616779"/>
    </source>
</evidence>
<evidence type="ECO:0000256" key="6">
    <source>
        <dbReference type="ARBA" id="ARBA00023125"/>
    </source>
</evidence>
<evidence type="ECO:0000313" key="11">
    <source>
        <dbReference type="EMBL" id="NOU77027.1"/>
    </source>
</evidence>
<dbReference type="InterPro" id="IPR001789">
    <property type="entry name" value="Sig_transdc_resp-reg_receiver"/>
</dbReference>
<proteinExistence type="predicted"/>
<dbReference type="PROSITE" id="PS00041">
    <property type="entry name" value="HTH_ARAC_FAMILY_1"/>
    <property type="match status" value="1"/>
</dbReference>
<name>A0ABX1Y7X5_9BACL</name>
<dbReference type="SUPFAM" id="SSF46689">
    <property type="entry name" value="Homeodomain-like"/>
    <property type="match status" value="1"/>
</dbReference>
<dbReference type="Pfam" id="PF12833">
    <property type="entry name" value="HTH_18"/>
    <property type="match status" value="1"/>
</dbReference>
<dbReference type="SMART" id="SM00342">
    <property type="entry name" value="HTH_ARAC"/>
    <property type="match status" value="1"/>
</dbReference>
<evidence type="ECO:0000256" key="8">
    <source>
        <dbReference type="PROSITE-ProRule" id="PRU00169"/>
    </source>
</evidence>
<dbReference type="PANTHER" id="PTHR42713">
    <property type="entry name" value="HISTIDINE KINASE-RELATED"/>
    <property type="match status" value="1"/>
</dbReference>
<dbReference type="InterPro" id="IPR018062">
    <property type="entry name" value="HTH_AraC-typ_CS"/>
</dbReference>
<feature type="modified residue" description="4-aspartylphosphate" evidence="8">
    <location>
        <position position="55"/>
    </location>
</feature>
<dbReference type="RefSeq" id="WP_171649562.1">
    <property type="nucleotide sequence ID" value="NZ_WHOA01000254.1"/>
</dbReference>
<dbReference type="EMBL" id="WHOA01000254">
    <property type="protein sequence ID" value="NOU77027.1"/>
    <property type="molecule type" value="Genomic_DNA"/>
</dbReference>
<organism evidence="11 12">
    <name type="scientific">Paenibacillus phytorum</name>
    <dbReference type="NCBI Taxonomy" id="2654977"/>
    <lineage>
        <taxon>Bacteria</taxon>
        <taxon>Bacillati</taxon>
        <taxon>Bacillota</taxon>
        <taxon>Bacilli</taxon>
        <taxon>Bacillales</taxon>
        <taxon>Paenibacillaceae</taxon>
        <taxon>Paenibacillus</taxon>
    </lineage>
</organism>
<dbReference type="InterPro" id="IPR011006">
    <property type="entry name" value="CheY-like_superfamily"/>
</dbReference>
<dbReference type="InterPro" id="IPR009057">
    <property type="entry name" value="Homeodomain-like_sf"/>
</dbReference>
<dbReference type="Proteomes" id="UP000616779">
    <property type="component" value="Unassembled WGS sequence"/>
</dbReference>
<protein>
    <submittedName>
        <fullName evidence="11">Response regulator</fullName>
    </submittedName>
</protein>
<dbReference type="PROSITE" id="PS50110">
    <property type="entry name" value="RESPONSE_REGULATORY"/>
    <property type="match status" value="1"/>
</dbReference>
<dbReference type="CDD" id="cd17536">
    <property type="entry name" value="REC_YesN-like"/>
    <property type="match status" value="1"/>
</dbReference>
<keyword evidence="7" id="KW-0804">Transcription</keyword>
<accession>A0ABX1Y7X5</accession>
<dbReference type="PROSITE" id="PS01124">
    <property type="entry name" value="HTH_ARAC_FAMILY_2"/>
    <property type="match status" value="1"/>
</dbReference>
<comment type="caution">
    <text evidence="11">The sequence shown here is derived from an EMBL/GenBank/DDBJ whole genome shotgun (WGS) entry which is preliminary data.</text>
</comment>
<evidence type="ECO:0000256" key="4">
    <source>
        <dbReference type="ARBA" id="ARBA00023012"/>
    </source>
</evidence>
<dbReference type="PANTHER" id="PTHR42713:SF3">
    <property type="entry name" value="TRANSCRIPTIONAL REGULATORY PROTEIN HPTR"/>
    <property type="match status" value="1"/>
</dbReference>
<comment type="subcellular location">
    <subcellularLocation>
        <location evidence="1">Cytoplasm</location>
    </subcellularLocation>
</comment>
<dbReference type="Pfam" id="PF00072">
    <property type="entry name" value="Response_reg"/>
    <property type="match status" value="1"/>
</dbReference>
<keyword evidence="6" id="KW-0238">DNA-binding</keyword>
<dbReference type="SMART" id="SM00448">
    <property type="entry name" value="REC"/>
    <property type="match status" value="1"/>
</dbReference>
<evidence type="ECO:0000256" key="2">
    <source>
        <dbReference type="ARBA" id="ARBA00022490"/>
    </source>
</evidence>
<keyword evidence="5" id="KW-0805">Transcription regulation</keyword>
<gene>
    <name evidence="11" type="ORF">GC098_37670</name>
</gene>
<keyword evidence="4" id="KW-0902">Two-component regulatory system</keyword>
<feature type="domain" description="HTH araC/xylS-type" evidence="9">
    <location>
        <begin position="405"/>
        <end position="504"/>
    </location>
</feature>
<evidence type="ECO:0000259" key="10">
    <source>
        <dbReference type="PROSITE" id="PS50110"/>
    </source>
</evidence>
<evidence type="ECO:0000259" key="9">
    <source>
        <dbReference type="PROSITE" id="PS01124"/>
    </source>
</evidence>
<feature type="domain" description="Response regulatory" evidence="10">
    <location>
        <begin position="3"/>
        <end position="120"/>
    </location>
</feature>
<reference evidence="11 12" key="1">
    <citation type="submission" date="2019-10" db="EMBL/GenBank/DDBJ databases">
        <title>Description of Paenibacillus terrestris sp. nov.</title>
        <authorList>
            <person name="Carlier A."/>
            <person name="Qi S."/>
        </authorList>
    </citation>
    <scope>NUCLEOTIDE SEQUENCE [LARGE SCALE GENOMIC DNA]</scope>
    <source>
        <strain evidence="11 12">LMG 31458</strain>
    </source>
</reference>
<evidence type="ECO:0000256" key="3">
    <source>
        <dbReference type="ARBA" id="ARBA00022553"/>
    </source>
</evidence>
<evidence type="ECO:0000256" key="7">
    <source>
        <dbReference type="ARBA" id="ARBA00023163"/>
    </source>
</evidence>
<keyword evidence="2" id="KW-0963">Cytoplasm</keyword>
<dbReference type="SUPFAM" id="SSF52172">
    <property type="entry name" value="CheY-like"/>
    <property type="match status" value="1"/>
</dbReference>
<dbReference type="InterPro" id="IPR051552">
    <property type="entry name" value="HptR"/>
</dbReference>
<keyword evidence="12" id="KW-1185">Reference proteome</keyword>
<dbReference type="InterPro" id="IPR018060">
    <property type="entry name" value="HTH_AraC"/>
</dbReference>
<dbReference type="Gene3D" id="1.10.10.60">
    <property type="entry name" value="Homeodomain-like"/>
    <property type="match status" value="2"/>
</dbReference>
<keyword evidence="3 8" id="KW-0597">Phosphoprotein</keyword>